<evidence type="ECO:0000256" key="1">
    <source>
        <dbReference type="SAM" id="Phobius"/>
    </source>
</evidence>
<accession>A0A2T0AA19</accession>
<dbReference type="Pfam" id="PF12271">
    <property type="entry name" value="Chs7"/>
    <property type="match status" value="1"/>
</dbReference>
<keyword evidence="1" id="KW-0472">Membrane</keyword>
<dbReference type="PANTHER" id="PTHR35329">
    <property type="entry name" value="CHITIN SYNTHASE EXPORT CHAPERONE"/>
    <property type="match status" value="1"/>
</dbReference>
<evidence type="ECO:0000313" key="3">
    <source>
        <dbReference type="Proteomes" id="UP000239560"/>
    </source>
</evidence>
<dbReference type="EMBL" id="LCTV02000005">
    <property type="protein sequence ID" value="PRQ74849.1"/>
    <property type="molecule type" value="Genomic_DNA"/>
</dbReference>
<proteinExistence type="predicted"/>
<dbReference type="InterPro" id="IPR022057">
    <property type="entry name" value="Chs7"/>
</dbReference>
<dbReference type="GO" id="GO:0006457">
    <property type="term" value="P:protein folding"/>
    <property type="evidence" value="ECO:0007669"/>
    <property type="project" value="TreeGrafter"/>
</dbReference>
<comment type="caution">
    <text evidence="2">The sequence shown here is derived from an EMBL/GenBank/DDBJ whole genome shotgun (WGS) entry which is preliminary data.</text>
</comment>
<keyword evidence="1" id="KW-1133">Transmembrane helix</keyword>
<dbReference type="GO" id="GO:0051082">
    <property type="term" value="F:unfolded protein binding"/>
    <property type="evidence" value="ECO:0007669"/>
    <property type="project" value="TreeGrafter"/>
</dbReference>
<feature type="transmembrane region" description="Helical" evidence="1">
    <location>
        <begin position="282"/>
        <end position="302"/>
    </location>
</feature>
<feature type="transmembrane region" description="Helical" evidence="1">
    <location>
        <begin position="169"/>
        <end position="192"/>
    </location>
</feature>
<dbReference type="GO" id="GO:0005789">
    <property type="term" value="C:endoplasmic reticulum membrane"/>
    <property type="evidence" value="ECO:0007669"/>
    <property type="project" value="TreeGrafter"/>
</dbReference>
<name>A0A2T0AA19_RHOTO</name>
<feature type="transmembrane region" description="Helical" evidence="1">
    <location>
        <begin position="204"/>
        <end position="226"/>
    </location>
</feature>
<keyword evidence="1" id="KW-0812">Transmembrane</keyword>
<dbReference type="AlphaFoldDB" id="A0A2T0AA19"/>
<sequence length="356" mass="37919">MYSRSLAGICELAHRTAALCPQLLIETLTTYARSPSHSPSMPICNLFFRQLLVHPHGMQAPASELLGLPPASDPNFQSALRSAGVGIGASCFIPRAGFVGGESGYLGNIANLILCGIAVLVGLALAAAAIRRTAAVGRVEMTILFLMYAVVQGLQLADNSALLKQGSLALTWVTAVHVGMLVALFWVLVWVAFLSLQVVEDGTLLSLIPLFGIGIILAVGSGYIALDTGLTITNYFQSKNPAQIHSAWLFSLTIVWPAAAAAIYFIIQAGVVARVLREKKPLFTLLAAAFVFALGQAGYYALSHRICTGTHAKIDGSWIATLLETVTIGLIYASWTYITEDEWDDYTIGGANSATY</sequence>
<organism evidence="2 3">
    <name type="scientific">Rhodotorula toruloides</name>
    <name type="common">Yeast</name>
    <name type="synonym">Rhodosporidium toruloides</name>
    <dbReference type="NCBI Taxonomy" id="5286"/>
    <lineage>
        <taxon>Eukaryota</taxon>
        <taxon>Fungi</taxon>
        <taxon>Dikarya</taxon>
        <taxon>Basidiomycota</taxon>
        <taxon>Pucciniomycotina</taxon>
        <taxon>Microbotryomycetes</taxon>
        <taxon>Sporidiobolales</taxon>
        <taxon>Sporidiobolaceae</taxon>
        <taxon>Rhodotorula</taxon>
    </lineage>
</organism>
<feature type="transmembrane region" description="Helical" evidence="1">
    <location>
        <begin position="246"/>
        <end position="270"/>
    </location>
</feature>
<dbReference type="Proteomes" id="UP000239560">
    <property type="component" value="Unassembled WGS sequence"/>
</dbReference>
<feature type="transmembrane region" description="Helical" evidence="1">
    <location>
        <begin position="109"/>
        <end position="129"/>
    </location>
</feature>
<dbReference type="PANTHER" id="PTHR35329:SF1">
    <property type="entry name" value="CHITIN SYNTHASE EXPORT CHAPERONE"/>
    <property type="match status" value="1"/>
</dbReference>
<gene>
    <name evidence="2" type="ORF">AAT19DRAFT_13871</name>
</gene>
<protein>
    <submittedName>
        <fullName evidence="2">Chitin synthase III catalytic subunit-domain containing protein</fullName>
    </submittedName>
</protein>
<reference evidence="2 3" key="1">
    <citation type="journal article" date="2018" name="Elife">
        <title>Functional genomics of lipid metabolism in the oleaginous yeast Rhodosporidium toruloides.</title>
        <authorList>
            <person name="Coradetti S.T."/>
            <person name="Pinel D."/>
            <person name="Geiselman G."/>
            <person name="Ito M."/>
            <person name="Mondo S."/>
            <person name="Reilly M.C."/>
            <person name="Cheng Y.F."/>
            <person name="Bauer S."/>
            <person name="Grigoriev I."/>
            <person name="Gladden J.M."/>
            <person name="Simmons B.A."/>
            <person name="Brem R."/>
            <person name="Arkin A.P."/>
            <person name="Skerker J.M."/>
        </authorList>
    </citation>
    <scope>NUCLEOTIDE SEQUENCE [LARGE SCALE GENOMIC DNA]</scope>
    <source>
        <strain evidence="2 3">NBRC 0880</strain>
    </source>
</reference>
<evidence type="ECO:0000313" key="2">
    <source>
        <dbReference type="EMBL" id="PRQ74849.1"/>
    </source>
</evidence>
<dbReference type="OrthoDB" id="5582162at2759"/>